<dbReference type="Gene3D" id="3.90.226.10">
    <property type="entry name" value="2-enoyl-CoA Hydratase, Chain A, domain 1"/>
    <property type="match status" value="1"/>
</dbReference>
<dbReference type="EMBL" id="FMZV01000002">
    <property type="protein sequence ID" value="SDC41725.1"/>
    <property type="molecule type" value="Genomic_DNA"/>
</dbReference>
<dbReference type="Pfam" id="PF00378">
    <property type="entry name" value="ECH_1"/>
    <property type="match status" value="1"/>
</dbReference>
<evidence type="ECO:0000313" key="2">
    <source>
        <dbReference type="EMBL" id="SDC41725.1"/>
    </source>
</evidence>
<dbReference type="GO" id="GO:0008300">
    <property type="term" value="P:isoprenoid catabolic process"/>
    <property type="evidence" value="ECO:0007669"/>
    <property type="project" value="TreeGrafter"/>
</dbReference>
<dbReference type="PANTHER" id="PTHR42964:SF1">
    <property type="entry name" value="POLYKETIDE BIOSYNTHESIS ENOYL-COA HYDRATASE PKSH-RELATED"/>
    <property type="match status" value="1"/>
</dbReference>
<evidence type="ECO:0000313" key="3">
    <source>
        <dbReference type="Proteomes" id="UP000199628"/>
    </source>
</evidence>
<dbReference type="InterPro" id="IPR051683">
    <property type="entry name" value="Enoyl-CoA_Hydratase/Isomerase"/>
</dbReference>
<dbReference type="InterPro" id="IPR001753">
    <property type="entry name" value="Enoyl-CoA_hydra/iso"/>
</dbReference>
<proteinExistence type="inferred from homology"/>
<dbReference type="InterPro" id="IPR029045">
    <property type="entry name" value="ClpP/crotonase-like_dom_sf"/>
</dbReference>
<dbReference type="GO" id="GO:0003824">
    <property type="term" value="F:catalytic activity"/>
    <property type="evidence" value="ECO:0007669"/>
    <property type="project" value="UniProtKB-ARBA"/>
</dbReference>
<protein>
    <submittedName>
        <fullName evidence="2">Isohexenylglutaconyl-CoA hydratase</fullName>
    </submittedName>
</protein>
<accession>A0A1G6LG36</accession>
<dbReference type="AlphaFoldDB" id="A0A1G6LG36"/>
<dbReference type="STRING" id="639004.SAMN04488239_102223"/>
<name>A0A1G6LG36_9RHOB</name>
<dbReference type="InterPro" id="IPR014748">
    <property type="entry name" value="Enoyl-CoA_hydra_C"/>
</dbReference>
<gene>
    <name evidence="2" type="ORF">SAMN04488239_102223</name>
</gene>
<organism evidence="2 3">
    <name type="scientific">Ruegeria marina</name>
    <dbReference type="NCBI Taxonomy" id="639004"/>
    <lineage>
        <taxon>Bacteria</taxon>
        <taxon>Pseudomonadati</taxon>
        <taxon>Pseudomonadota</taxon>
        <taxon>Alphaproteobacteria</taxon>
        <taxon>Rhodobacterales</taxon>
        <taxon>Roseobacteraceae</taxon>
        <taxon>Ruegeria</taxon>
    </lineage>
</organism>
<dbReference type="Proteomes" id="UP000199628">
    <property type="component" value="Unassembled WGS sequence"/>
</dbReference>
<keyword evidence="3" id="KW-1185">Reference proteome</keyword>
<dbReference type="PANTHER" id="PTHR42964">
    <property type="entry name" value="ENOYL-COA HYDRATASE"/>
    <property type="match status" value="1"/>
</dbReference>
<sequence>MLPVSDHYELEPAGSWLTVWFNAPQARNPLTPGRVRDLLVLCAALRDSDLRGVVFRGRGGVFCAGGDLKAFEGVLRGASSRADVLALSLQAASLFDAVAGLPQLTVMAVEGAAMAGGLGLACCGDMVLAEETARFALSEVRLGLTPAQIAPFVVARLGLRTARRLMLSGESVSGEAAREIGLVDRLAPVGGMDAALAELRRSMAPAAPQAVAAIKRQLLELPFQSREEQRQAAAGSFATALLSDEAREGLSAFLEKRKSRWTEV</sequence>
<dbReference type="RefSeq" id="WP_093027754.1">
    <property type="nucleotide sequence ID" value="NZ_FMZV01000002.1"/>
</dbReference>
<dbReference type="CDD" id="cd06558">
    <property type="entry name" value="crotonase-like"/>
    <property type="match status" value="1"/>
</dbReference>
<comment type="similarity">
    <text evidence="1">Belongs to the enoyl-CoA hydratase/isomerase family.</text>
</comment>
<evidence type="ECO:0000256" key="1">
    <source>
        <dbReference type="ARBA" id="ARBA00005254"/>
    </source>
</evidence>
<reference evidence="3" key="1">
    <citation type="submission" date="2016-10" db="EMBL/GenBank/DDBJ databases">
        <authorList>
            <person name="Varghese N."/>
            <person name="Submissions S."/>
        </authorList>
    </citation>
    <scope>NUCLEOTIDE SEQUENCE [LARGE SCALE GENOMIC DNA]</scope>
    <source>
        <strain evidence="3">CGMCC 1.9108</strain>
    </source>
</reference>
<dbReference type="SUPFAM" id="SSF52096">
    <property type="entry name" value="ClpP/crotonase"/>
    <property type="match status" value="1"/>
</dbReference>
<dbReference type="OrthoDB" id="9795613at2"/>
<dbReference type="Gene3D" id="1.10.12.10">
    <property type="entry name" value="Lyase 2-enoyl-coa Hydratase, Chain A, domain 2"/>
    <property type="match status" value="1"/>
</dbReference>